<dbReference type="PIRSF" id="PIRSF001439">
    <property type="entry name" value="CryM"/>
    <property type="match status" value="1"/>
</dbReference>
<dbReference type="RefSeq" id="WP_231329526.1">
    <property type="nucleotide sequence ID" value="NZ_CP059572.1"/>
</dbReference>
<organism evidence="2 3">
    <name type="scientific">Actinomadura graeca</name>
    <dbReference type="NCBI Taxonomy" id="2750812"/>
    <lineage>
        <taxon>Bacteria</taxon>
        <taxon>Bacillati</taxon>
        <taxon>Actinomycetota</taxon>
        <taxon>Actinomycetes</taxon>
        <taxon>Streptosporangiales</taxon>
        <taxon>Thermomonosporaceae</taxon>
        <taxon>Actinomadura</taxon>
    </lineage>
</organism>
<feature type="region of interest" description="Disordered" evidence="1">
    <location>
        <begin position="319"/>
        <end position="338"/>
    </location>
</feature>
<accession>A0ABX8R2C3</accession>
<gene>
    <name evidence="2" type="ORF">AGRA3207_005060</name>
</gene>
<name>A0ABX8R2C3_9ACTN</name>
<dbReference type="InterPro" id="IPR036291">
    <property type="entry name" value="NAD(P)-bd_dom_sf"/>
</dbReference>
<dbReference type="PANTHER" id="PTHR13812:SF19">
    <property type="entry name" value="KETIMINE REDUCTASE MU-CRYSTALLIN"/>
    <property type="match status" value="1"/>
</dbReference>
<evidence type="ECO:0000313" key="2">
    <source>
        <dbReference type="EMBL" id="QXJ23847.1"/>
    </source>
</evidence>
<dbReference type="InterPro" id="IPR003462">
    <property type="entry name" value="ODC_Mu_crystall"/>
</dbReference>
<dbReference type="Pfam" id="PF02423">
    <property type="entry name" value="OCD_Mu_crystall"/>
    <property type="match status" value="1"/>
</dbReference>
<dbReference type="PANTHER" id="PTHR13812">
    <property type="entry name" value="KETIMINE REDUCTASE MU-CRYSTALLIN"/>
    <property type="match status" value="1"/>
</dbReference>
<dbReference type="Proteomes" id="UP001049518">
    <property type="component" value="Chromosome"/>
</dbReference>
<dbReference type="SUPFAM" id="SSF51735">
    <property type="entry name" value="NAD(P)-binding Rossmann-fold domains"/>
    <property type="match status" value="1"/>
</dbReference>
<evidence type="ECO:0000256" key="1">
    <source>
        <dbReference type="SAM" id="MobiDB-lite"/>
    </source>
</evidence>
<sequence length="338" mass="35193">MATSTPVFISADQARDLLDWRGAVDAMADAYDRPAEPAAFPPRSIAERDGAWLRAHIGVPETGRWMGAKLFARSPGRAASFVLVLFDKESGEVACLLDGSAVTAWRTAATSALAVGLLTPGRRHDVALVGSGLEARTHLEALVALGLAGSARVFSPTPANRERFAAEAGRALGVDVRPCRTVREAADGASLVLGAARSRDEIPTFGPEEVADGVLVVSIGSTLPAQREVAVELIAASDVIVADDVEEVGAATGDMIAARAAGVDVDRRLVSLHALKAGGFTARVAEARRVLYKSAGSAIQDLTLAAWLFDRARSTGAATPQTAPFELKQPTRRAGGPA</sequence>
<dbReference type="EMBL" id="CP059572">
    <property type="protein sequence ID" value="QXJ23847.1"/>
    <property type="molecule type" value="Genomic_DNA"/>
</dbReference>
<dbReference type="InterPro" id="IPR023401">
    <property type="entry name" value="ODC_N"/>
</dbReference>
<dbReference type="Gene3D" id="3.30.1780.10">
    <property type="entry name" value="ornithine cyclodeaminase, domain 1"/>
    <property type="match status" value="1"/>
</dbReference>
<dbReference type="Gene3D" id="3.40.50.720">
    <property type="entry name" value="NAD(P)-binding Rossmann-like Domain"/>
    <property type="match status" value="1"/>
</dbReference>
<evidence type="ECO:0000313" key="3">
    <source>
        <dbReference type="Proteomes" id="UP001049518"/>
    </source>
</evidence>
<protein>
    <submittedName>
        <fullName evidence="2">Ornithine cyclodeaminase family protein</fullName>
    </submittedName>
</protein>
<reference evidence="2" key="1">
    <citation type="submission" date="2020-07" db="EMBL/GenBank/DDBJ databases">
        <authorList>
            <person name="Tarantini F.S."/>
            <person name="Hong K.W."/>
            <person name="Chan K.G."/>
        </authorList>
    </citation>
    <scope>NUCLEOTIDE SEQUENCE</scope>
    <source>
        <strain evidence="2">32-07</strain>
    </source>
</reference>
<proteinExistence type="predicted"/>
<keyword evidence="3" id="KW-1185">Reference proteome</keyword>